<evidence type="ECO:0000259" key="9">
    <source>
        <dbReference type="PROSITE" id="PS50021"/>
    </source>
</evidence>
<dbReference type="EMBL" id="BPLR01019220">
    <property type="protein sequence ID" value="GIZ05139.1"/>
    <property type="molecule type" value="Genomic_DNA"/>
</dbReference>
<evidence type="ECO:0000256" key="5">
    <source>
        <dbReference type="ARBA" id="ARBA00023203"/>
    </source>
</evidence>
<dbReference type="FunFam" id="2.60.40.10:FF:000140">
    <property type="entry name" value="FiLamiN (Actin binding protein) homolog"/>
    <property type="match status" value="2"/>
</dbReference>
<dbReference type="FunFam" id="2.60.40.10:FF:000007">
    <property type="entry name" value="Filamin-B isoform C"/>
    <property type="match status" value="2"/>
</dbReference>
<dbReference type="SMART" id="SM00557">
    <property type="entry name" value="IG_FLMN"/>
    <property type="match status" value="22"/>
</dbReference>
<feature type="region of interest" description="Disordered" evidence="8">
    <location>
        <begin position="1"/>
        <end position="23"/>
    </location>
</feature>
<dbReference type="Gene3D" id="2.60.40.10">
    <property type="entry name" value="Immunoglobulins"/>
    <property type="match status" value="22"/>
</dbReference>
<evidence type="ECO:0000256" key="6">
    <source>
        <dbReference type="ARBA" id="ARBA00023212"/>
    </source>
</evidence>
<feature type="repeat" description="Filamin" evidence="7">
    <location>
        <begin position="1909"/>
        <end position="2008"/>
    </location>
</feature>
<dbReference type="SMART" id="SM00033">
    <property type="entry name" value="CH"/>
    <property type="match status" value="2"/>
</dbReference>
<keyword evidence="3" id="KW-0963">Cytoplasm</keyword>
<sequence length="2420" mass="261918">MAQQANGSGQQPQEEQQPDEMERDLAEDAVWKRIQQNTFTRWANEHLKTVQKTIANLETDLSDGLRLIALIEVLSGRRLPKHNKKPTFRSQKLENVSVALKFLEEDEGIKIVNIDSTDIVDCKLKLILGLIWTLILHYSISLPMWEGEDGDSVFDKKGGPTPKQRLLGWIQNKLPDLPINNFNSDWNDGRAIAALVDALAPGLCPDWCDMKPENALQNAKEAMDLADNWLGVPQLVKPEEMVNPNVDDLSMMTYLSQYPKAELKPGAPLRPKTNPNRVRCYGPGIEPTGVNVGAPTMFTVETFSAGKGKIEVFIENPKGKLEPVEIKFNDDRSKTYTVKYTAQMEGAHKVKVVFSGKEVPKSPFPVMVEGHAGDPAKVTASGPGLEPVGVMAGKPTYFDIFTKKRYEIVLFILSYNNINIELFVDAGRGQVEVIILDPKGNRNTVPCRIRKTEDNVYRCEYVAQTTGMHSVNVFFAGQQIPKSPFGVKVTPVCDSRKVKAFGRGLQKNGVRVKDVADFKICTENAGNGQLDIKVIGPGGVTEKVDIRKVDENNFECAYYPAKEGRYIVTISYGGQEISKSPYEVNVLPYKESKIRVYGPGLYGGVAGYPARFTAETNGETGTLGFLVEGPSHAKIQCFDNGDGSADVEYLPTTAGEYAVHILCDKEDIPKSPYMAQILPKTDYYPEKVEAYGPGLQKSGVVLGQPTEFTIDCKKAGGHAPLDVSVMDEDLKPVEIKITDNKDGTYKAQYRPTKNNKHTVQVNYGGVAIPKSPFRVNVGEPTDTNKVKVFGPGVEPGVKAQVPTHFNIDCRGAGTGNIQVKLSDDKGGLVPVQILDNEDGTYSVDYCAQNPGNYSVSVIFAGKEIPNSPIKVKVEPQIDVSKVKVDGLEPTAPINSLQQFRVITKGAGCNQADFAVTITSPSGRRVKAHVIPTAEGFLVNFTPTELGHYLLSISFGGIPLTPTPYRFLCMSNADSNKVLAYGPGLDQGLVNRPAEFIVDTRGAGYGSLGITIEGPCEAAINCKDNGDGTCSVAYFPTEVGEYVINVAYDRHHIQGSPFVALIVSDVDVWNIRVLGNGIQSQGVYLDSPTDFIVDARAITKRSDGKVQCTITNPSGTKTDSFVQSQNDGTYKICYTPFEEGNHTIDITYDGLPVPGSPFKVKVMRGCDPKKVKAFGPGLEQAIVNQVNSFTVETKGAGRGALGLMIVGPVEPKMTCKDNRDGSCTVEYIPVEVGMHEIGVKYADQDVPGSPFKVMCTPGVDASKVKAQGPGVEPNQCRAGKPLPFTVDATKSGKAPLEVQVSSEKGPIPQKPEIKDNGNGTFDVSYVPPPEGSKCNVKVAYGGKDIPGSPFQMKVKPGVEPKNVKLSGPGVQNKVPASIPVEFTIDTKEAGKAELDRPDGKPLKSQVVDNKDGTYKVRYVPEDVGPHKINVKYGGQDVPNMPITMSSYAVGQADKCKITEGIEDKVSIGEEYCITVKADEAGMGAVTCHITSSNTQGDVDIQVEDNGDGTFSIFYSVKETGNYTINVKFGGNPVPGGSFTMQAVTEKVQRKSVTKTRTTQSRTTEFRSVELHSIVLPPGTGQITAEVKMPSGKIDKPEVIDNQDGTISIKYDPREEGLHELHVKYNQEHIPGSPFKIFVDTISSGFVTAHGPGLSRGIAGEPANFTIYTKNAGAGGLDVAVQGPSQAEITCHDNKDGTVAVNYLPAAPGEYKISVKFAGKHIKGSPFTSKITGEGRKRNQISVGHSSEVSLKVQEKDARNLNASIVAPSGLEEPCFLKTLPNGHLGISFTPREAGPHLVNVKRTGNHIQGSPFTINVLDQEIGDATKVKVIGDAIREGKTHVANEFKIDTKEAGFGGLSLSVEGPSKADIQCKDNEDGTLSVSYKPTEPGYYIVNLKFADHHVPGSPFTVKVLGEGSNIQREFIKKQRDSVPVADVGNECKLQFRLPGACAFDMAARVTSPSGMSEDAAISDCDDCLFSVHFTPKEVGVHTVSVRNKDMHIPGSPFQFTVGPFRDHGAHRVHAGGPGLVRGMTNEICEFNVWTREAGAGSLAISVEGPSKADIDFKDCKDGSCFVKYKVTEPGDYRVGIKFNEQHIPDSPYHVYILPPAGDAAKIELAHVPESGLQANKPVSLAILMNGAKGNLDGKVITPSGTEDDVFIAPLDADQWAMRFVPRENGIHLIHIRCDGVHIPQSPFRLRIGQDDADPAAVQAYGAGLKEATSGTKMDFIVDTCSAGTGTLAVTIDGPSKVSMDCTEVEEGYKVRYTPLAPGDYFVTVKYNGYHISGSPFKVPCSGRTLTDVGIKEQSNVVVETSQKQAKQKADHLPKFRSDPNKVTSKGMGLKKAHLHRNNQFTVNCGEAGNNLLFCSVYGPKGPTDEVHVKTIGKNLYQVNYTVKEKGDHICVVKWGDDHIPGSPFKVEVS</sequence>
<feature type="repeat" description="Filamin" evidence="7">
    <location>
        <begin position="1458"/>
        <end position="1541"/>
    </location>
</feature>
<dbReference type="InterPro" id="IPR017868">
    <property type="entry name" value="Filamin/ABP280_repeat-like"/>
</dbReference>
<proteinExistence type="inferred from homology"/>
<feature type="repeat" description="Filamin" evidence="7">
    <location>
        <begin position="1162"/>
        <end position="1254"/>
    </location>
</feature>
<evidence type="ECO:0000256" key="3">
    <source>
        <dbReference type="ARBA" id="ARBA00022490"/>
    </source>
</evidence>
<dbReference type="InterPro" id="IPR001589">
    <property type="entry name" value="Actinin_actin-bd_CS"/>
</dbReference>
<feature type="repeat" description="Filamin" evidence="7">
    <location>
        <begin position="969"/>
        <end position="1061"/>
    </location>
</feature>
<feature type="repeat" description="Filamin" evidence="7">
    <location>
        <begin position="1637"/>
        <end position="1729"/>
    </location>
</feature>
<dbReference type="InterPro" id="IPR013783">
    <property type="entry name" value="Ig-like_fold"/>
</dbReference>
<feature type="domain" description="Calponin-homology (CH)" evidence="9">
    <location>
        <begin position="33"/>
        <end position="139"/>
    </location>
</feature>
<dbReference type="GO" id="GO:0051015">
    <property type="term" value="F:actin filament binding"/>
    <property type="evidence" value="ECO:0007669"/>
    <property type="project" value="InterPro"/>
</dbReference>
<dbReference type="InterPro" id="IPR001715">
    <property type="entry name" value="CH_dom"/>
</dbReference>
<feature type="repeat" description="Filamin" evidence="7">
    <location>
        <begin position="1354"/>
        <end position="1445"/>
    </location>
</feature>
<reference evidence="10 11" key="1">
    <citation type="submission" date="2021-06" db="EMBL/GenBank/DDBJ databases">
        <title>Caerostris extrusa draft genome.</title>
        <authorList>
            <person name="Kono N."/>
            <person name="Arakawa K."/>
        </authorList>
    </citation>
    <scope>NUCLEOTIDE SEQUENCE [LARGE SCALE GENOMIC DNA]</scope>
</reference>
<feature type="domain" description="Calponin-homology (CH)" evidence="9">
    <location>
        <begin position="160"/>
        <end position="263"/>
    </location>
</feature>
<organism evidence="10 11">
    <name type="scientific">Caerostris extrusa</name>
    <name type="common">Bark spider</name>
    <name type="synonym">Caerostris bankana</name>
    <dbReference type="NCBI Taxonomy" id="172846"/>
    <lineage>
        <taxon>Eukaryota</taxon>
        <taxon>Metazoa</taxon>
        <taxon>Ecdysozoa</taxon>
        <taxon>Arthropoda</taxon>
        <taxon>Chelicerata</taxon>
        <taxon>Arachnida</taxon>
        <taxon>Araneae</taxon>
        <taxon>Araneomorphae</taxon>
        <taxon>Entelegynae</taxon>
        <taxon>Araneoidea</taxon>
        <taxon>Araneidae</taxon>
        <taxon>Caerostris</taxon>
    </lineage>
</organism>
<dbReference type="Pfam" id="PF00630">
    <property type="entry name" value="Filamin"/>
    <property type="match status" value="22"/>
</dbReference>
<dbReference type="CDD" id="cd21311">
    <property type="entry name" value="CH_dFLNA-like_rpt1"/>
    <property type="match status" value="1"/>
</dbReference>
<evidence type="ECO:0000256" key="1">
    <source>
        <dbReference type="ARBA" id="ARBA00004245"/>
    </source>
</evidence>
<name>A0AAV4YFU6_CAEEX</name>
<feature type="repeat" description="Filamin" evidence="7">
    <location>
        <begin position="2200"/>
        <end position="2291"/>
    </location>
</feature>
<keyword evidence="4" id="KW-0677">Repeat</keyword>
<feature type="repeat" description="Filamin" evidence="7">
    <location>
        <begin position="1818"/>
        <end position="1910"/>
    </location>
</feature>
<feature type="repeat" description="Filamin" evidence="7">
    <location>
        <begin position="490"/>
        <end position="586"/>
    </location>
</feature>
<feature type="repeat" description="Filamin" evidence="7">
    <location>
        <begin position="1728"/>
        <end position="1815"/>
    </location>
</feature>
<dbReference type="PANTHER" id="PTHR38537:SF8">
    <property type="entry name" value="FILAMIN-A"/>
    <property type="match status" value="1"/>
</dbReference>
<feature type="repeat" description="Filamin" evidence="7">
    <location>
        <begin position="874"/>
        <end position="968"/>
    </location>
</feature>
<keyword evidence="11" id="KW-1185">Reference proteome</keyword>
<feature type="repeat" description="Filamin" evidence="7">
    <location>
        <begin position="1255"/>
        <end position="1353"/>
    </location>
</feature>
<feature type="repeat" description="Filamin" evidence="7">
    <location>
        <begin position="270"/>
        <end position="368"/>
    </location>
</feature>
<dbReference type="GO" id="GO:0005856">
    <property type="term" value="C:cytoskeleton"/>
    <property type="evidence" value="ECO:0007669"/>
    <property type="project" value="UniProtKB-SubCell"/>
</dbReference>
<dbReference type="PROSITE" id="PS50194">
    <property type="entry name" value="FILAMIN_REPEAT"/>
    <property type="match status" value="22"/>
</dbReference>
<feature type="repeat" description="Filamin" evidence="7">
    <location>
        <begin position="1062"/>
        <end position="1161"/>
    </location>
</feature>
<feature type="repeat" description="Filamin" evidence="7">
    <location>
        <begin position="586"/>
        <end position="677"/>
    </location>
</feature>
<dbReference type="PROSITE" id="PS00020">
    <property type="entry name" value="ACTININ_2"/>
    <property type="match status" value="1"/>
</dbReference>
<dbReference type="SUPFAM" id="SSF81296">
    <property type="entry name" value="E set domains"/>
    <property type="match status" value="22"/>
</dbReference>
<dbReference type="FunFam" id="1.10.418.10:FF:000008">
    <property type="entry name" value="Filamin-B isoform C"/>
    <property type="match status" value="1"/>
</dbReference>
<feature type="repeat" description="Filamin" evidence="7">
    <location>
        <begin position="1577"/>
        <end position="1637"/>
    </location>
</feature>
<evidence type="ECO:0000313" key="10">
    <source>
        <dbReference type="EMBL" id="GIZ05139.1"/>
    </source>
</evidence>
<comment type="similarity">
    <text evidence="2">Belongs to the filamin family.</text>
</comment>
<dbReference type="CDD" id="cd21315">
    <property type="entry name" value="CH_dFLNA-like_rpt2"/>
    <property type="match status" value="1"/>
</dbReference>
<dbReference type="FunFam" id="1.10.418.10:FF:000006">
    <property type="entry name" value="Filamin-B isoform A"/>
    <property type="match status" value="1"/>
</dbReference>
<protein>
    <submittedName>
        <fullName evidence="10">Filamin-A</fullName>
    </submittedName>
</protein>
<dbReference type="PROSITE" id="PS50021">
    <property type="entry name" value="CH"/>
    <property type="match status" value="2"/>
</dbReference>
<dbReference type="InterPro" id="IPR036872">
    <property type="entry name" value="CH_dom_sf"/>
</dbReference>
<feature type="repeat" description="Filamin" evidence="7">
    <location>
        <begin position="2105"/>
        <end position="2198"/>
    </location>
</feature>
<evidence type="ECO:0000256" key="8">
    <source>
        <dbReference type="SAM" id="MobiDB-lite"/>
    </source>
</evidence>
<feature type="repeat" description="Filamin" evidence="7">
    <location>
        <begin position="370"/>
        <end position="489"/>
    </location>
</feature>
<feature type="region of interest" description="Disordered" evidence="8">
    <location>
        <begin position="1292"/>
        <end position="1318"/>
    </location>
</feature>
<dbReference type="GO" id="GO:0030036">
    <property type="term" value="P:actin cytoskeleton organization"/>
    <property type="evidence" value="ECO:0007669"/>
    <property type="project" value="InterPro"/>
</dbReference>
<feature type="repeat" description="Filamin" evidence="7">
    <location>
        <begin position="778"/>
        <end position="873"/>
    </location>
</feature>
<dbReference type="FunFam" id="2.60.40.10:FF:000096">
    <property type="entry name" value="filamin-C isoform X2"/>
    <property type="match status" value="1"/>
</dbReference>
<feature type="repeat" description="Filamin" evidence="7">
    <location>
        <begin position="2011"/>
        <end position="2103"/>
    </location>
</feature>
<keyword evidence="5" id="KW-0009">Actin-binding</keyword>
<dbReference type="Gene3D" id="1.10.418.10">
    <property type="entry name" value="Calponin-like domain"/>
    <property type="match status" value="2"/>
</dbReference>
<dbReference type="Pfam" id="PF00307">
    <property type="entry name" value="CH"/>
    <property type="match status" value="2"/>
</dbReference>
<dbReference type="InterPro" id="IPR014756">
    <property type="entry name" value="Ig_E-set"/>
</dbReference>
<evidence type="ECO:0000256" key="7">
    <source>
        <dbReference type="PROSITE-ProRule" id="PRU00087"/>
    </source>
</evidence>
<dbReference type="InterPro" id="IPR044801">
    <property type="entry name" value="Filamin"/>
</dbReference>
<gene>
    <name evidence="10" type="primary">cher</name>
    <name evidence="10" type="ORF">CEXT_437861</name>
</gene>
<evidence type="ECO:0000256" key="4">
    <source>
        <dbReference type="ARBA" id="ARBA00022737"/>
    </source>
</evidence>
<dbReference type="FunFam" id="2.60.40.10:FF:000092">
    <property type="entry name" value="Filamin-B isoform B"/>
    <property type="match status" value="1"/>
</dbReference>
<evidence type="ECO:0000256" key="2">
    <source>
        <dbReference type="ARBA" id="ARBA00009238"/>
    </source>
</evidence>
<dbReference type="FunFam" id="2.60.40.10:FF:000001">
    <property type="entry name" value="Filamin-C isoform b"/>
    <property type="match status" value="5"/>
</dbReference>
<feature type="repeat" description="Filamin" evidence="7">
    <location>
        <begin position="680"/>
        <end position="777"/>
    </location>
</feature>
<accession>A0AAV4YFU6</accession>
<evidence type="ECO:0000313" key="11">
    <source>
        <dbReference type="Proteomes" id="UP001054945"/>
    </source>
</evidence>
<keyword evidence="6" id="KW-0206">Cytoskeleton</keyword>
<dbReference type="SUPFAM" id="SSF47576">
    <property type="entry name" value="Calponin-homology domain, CH-domain"/>
    <property type="match status" value="1"/>
</dbReference>
<dbReference type="InterPro" id="IPR001298">
    <property type="entry name" value="Filamin/ABP280_rpt"/>
</dbReference>
<comment type="caution">
    <text evidence="10">The sequence shown here is derived from an EMBL/GenBank/DDBJ whole genome shotgun (WGS) entry which is preliminary data.</text>
</comment>
<feature type="repeat" description="Filamin" evidence="7">
    <location>
        <begin position="2325"/>
        <end position="2419"/>
    </location>
</feature>
<dbReference type="PANTHER" id="PTHR38537">
    <property type="entry name" value="JITTERBUG, ISOFORM N"/>
    <property type="match status" value="1"/>
</dbReference>
<dbReference type="PROSITE" id="PS00019">
    <property type="entry name" value="ACTININ_1"/>
    <property type="match status" value="1"/>
</dbReference>
<dbReference type="Proteomes" id="UP001054945">
    <property type="component" value="Unassembled WGS sequence"/>
</dbReference>
<comment type="subcellular location">
    <subcellularLocation>
        <location evidence="1">Cytoplasm</location>
        <location evidence="1">Cytoskeleton</location>
    </subcellularLocation>
</comment>